<dbReference type="Pfam" id="PF05591">
    <property type="entry name" value="T6SS_VipA"/>
    <property type="match status" value="1"/>
</dbReference>
<dbReference type="EMBL" id="CP042997">
    <property type="protein sequence ID" value="QEH33821.1"/>
    <property type="molecule type" value="Genomic_DNA"/>
</dbReference>
<evidence type="ECO:0000313" key="1">
    <source>
        <dbReference type="EMBL" id="QEH33821.1"/>
    </source>
</evidence>
<dbReference type="Proteomes" id="UP000324233">
    <property type="component" value="Chromosome"/>
</dbReference>
<dbReference type="AlphaFoldDB" id="A0A5B9W0Q7"/>
<reference evidence="1 2" key="1">
    <citation type="submission" date="2019-08" db="EMBL/GenBank/DDBJ databases">
        <title>Deep-cultivation of Planctomycetes and their phenomic and genomic characterization uncovers novel biology.</title>
        <authorList>
            <person name="Wiegand S."/>
            <person name="Jogler M."/>
            <person name="Boedeker C."/>
            <person name="Pinto D."/>
            <person name="Vollmers J."/>
            <person name="Rivas-Marin E."/>
            <person name="Kohn T."/>
            <person name="Peeters S.H."/>
            <person name="Heuer A."/>
            <person name="Rast P."/>
            <person name="Oberbeckmann S."/>
            <person name="Bunk B."/>
            <person name="Jeske O."/>
            <person name="Meyerdierks A."/>
            <person name="Storesund J.E."/>
            <person name="Kallscheuer N."/>
            <person name="Luecker S."/>
            <person name="Lage O.M."/>
            <person name="Pohl T."/>
            <person name="Merkel B.J."/>
            <person name="Hornburger P."/>
            <person name="Mueller R.-W."/>
            <person name="Bruemmer F."/>
            <person name="Labrenz M."/>
            <person name="Spormann A.M."/>
            <person name="Op den Camp H."/>
            <person name="Overmann J."/>
            <person name="Amann R."/>
            <person name="Jetten M.S.M."/>
            <person name="Mascher T."/>
            <person name="Medema M.H."/>
            <person name="Devos D.P."/>
            <person name="Kaster A.-K."/>
            <person name="Ovreas L."/>
            <person name="Rohde M."/>
            <person name="Galperin M.Y."/>
            <person name="Jogler C."/>
        </authorList>
    </citation>
    <scope>NUCLEOTIDE SEQUENCE [LARGE SCALE GENOMIC DNA]</scope>
    <source>
        <strain evidence="1 2">OJF2</strain>
    </source>
</reference>
<name>A0A5B9W0Q7_9BACT</name>
<evidence type="ECO:0008006" key="3">
    <source>
        <dbReference type="Google" id="ProtNLM"/>
    </source>
</evidence>
<dbReference type="PANTHER" id="PTHR35850:SF1">
    <property type="entry name" value="TYPE VI SECRETION SYSTEM SHEATH PROTEIN TSSB1"/>
    <property type="match status" value="1"/>
</dbReference>
<protein>
    <recommendedName>
        <fullName evidence="3">Type VI secretion protein</fullName>
    </recommendedName>
</protein>
<dbReference type="PANTHER" id="PTHR35850">
    <property type="entry name" value="CYTOPLASMIC PROTEIN-RELATED"/>
    <property type="match status" value="1"/>
</dbReference>
<proteinExistence type="predicted"/>
<sequence>MSSLQHKLDRVRRPRVQITYDVETNGAMRTVELPFVVGVIADLSAQSTEPQKSLKDRPVVEIDRDNFNNVMQRAAPRVATKVQNRLTDEDTKLAVELKFKHIDDFEPAAIAEQVPALKELLEMRTKLTQLLNKMEGNDKLDQLLADILNNPEKAQAVAKELGIDSAAPSTETKE</sequence>
<dbReference type="PIRSF" id="PIRSF028301">
    <property type="entry name" value="UCP028301"/>
    <property type="match status" value="1"/>
</dbReference>
<gene>
    <name evidence="1" type="ORF">OJF2_23510</name>
</gene>
<dbReference type="OrthoDB" id="9789942at2"/>
<dbReference type="KEGG" id="agv:OJF2_23510"/>
<accession>A0A5B9W0Q7</accession>
<dbReference type="RefSeq" id="WP_148593824.1">
    <property type="nucleotide sequence ID" value="NZ_CP042997.1"/>
</dbReference>
<evidence type="ECO:0000313" key="2">
    <source>
        <dbReference type="Proteomes" id="UP000324233"/>
    </source>
</evidence>
<dbReference type="NCBIfam" id="TIGR03358">
    <property type="entry name" value="VI_chp_5"/>
    <property type="match status" value="1"/>
</dbReference>
<dbReference type="InterPro" id="IPR008312">
    <property type="entry name" value="T6SS_TssB1"/>
</dbReference>
<organism evidence="1 2">
    <name type="scientific">Aquisphaera giovannonii</name>
    <dbReference type="NCBI Taxonomy" id="406548"/>
    <lineage>
        <taxon>Bacteria</taxon>
        <taxon>Pseudomonadati</taxon>
        <taxon>Planctomycetota</taxon>
        <taxon>Planctomycetia</taxon>
        <taxon>Isosphaerales</taxon>
        <taxon>Isosphaeraceae</taxon>
        <taxon>Aquisphaera</taxon>
    </lineage>
</organism>
<keyword evidence="2" id="KW-1185">Reference proteome</keyword>